<dbReference type="RefSeq" id="WP_184666246.1">
    <property type="nucleotide sequence ID" value="NZ_BAABAI010000011.1"/>
</dbReference>
<gene>
    <name evidence="1" type="ORF">F4559_000834</name>
</gene>
<evidence type="ECO:0000313" key="2">
    <source>
        <dbReference type="Proteomes" id="UP000542674"/>
    </source>
</evidence>
<proteinExistence type="predicted"/>
<dbReference type="Proteomes" id="UP000542674">
    <property type="component" value="Unassembled WGS sequence"/>
</dbReference>
<protein>
    <submittedName>
        <fullName evidence="1">Uncharacterized protein</fullName>
    </submittedName>
</protein>
<organism evidence="1 2">
    <name type="scientific">Saccharothrix violaceirubra</name>
    <dbReference type="NCBI Taxonomy" id="413306"/>
    <lineage>
        <taxon>Bacteria</taxon>
        <taxon>Bacillati</taxon>
        <taxon>Actinomycetota</taxon>
        <taxon>Actinomycetes</taxon>
        <taxon>Pseudonocardiales</taxon>
        <taxon>Pseudonocardiaceae</taxon>
        <taxon>Saccharothrix</taxon>
    </lineage>
</organism>
<sequence length="230" mass="24637">MPSPLVAYDDPDEAAWLVGNVGSRRRSATGDLLTTVGMLVPRVFPVYLRVLFPFDGPADEATVSWREVAARAGIGLTVEMSCGRLWDALSPSDRESLGRPWDGHQPPGVSHVLSEVLARHTTTPGRCVFAVWDGRGGLAEHHTSGTAIDHHGRIWFLNAGTVADAPEGLDRNVGDSRIPPDLWWPADHAWFAGTDLDSASSYVGCGEEAARALAAAGLELLPVRVDDLVA</sequence>
<accession>A0A7W7SZ20</accession>
<name>A0A7W7SZ20_9PSEU</name>
<evidence type="ECO:0000313" key="1">
    <source>
        <dbReference type="EMBL" id="MBB4963475.1"/>
    </source>
</evidence>
<dbReference type="EMBL" id="JACHJS010000001">
    <property type="protein sequence ID" value="MBB4963475.1"/>
    <property type="molecule type" value="Genomic_DNA"/>
</dbReference>
<reference evidence="1 2" key="1">
    <citation type="submission" date="2020-08" db="EMBL/GenBank/DDBJ databases">
        <title>Sequencing the genomes of 1000 actinobacteria strains.</title>
        <authorList>
            <person name="Klenk H.-P."/>
        </authorList>
    </citation>
    <scope>NUCLEOTIDE SEQUENCE [LARGE SCALE GENOMIC DNA]</scope>
    <source>
        <strain evidence="1 2">DSM 45084</strain>
    </source>
</reference>
<keyword evidence="2" id="KW-1185">Reference proteome</keyword>
<comment type="caution">
    <text evidence="1">The sequence shown here is derived from an EMBL/GenBank/DDBJ whole genome shotgun (WGS) entry which is preliminary data.</text>
</comment>
<dbReference type="AlphaFoldDB" id="A0A7W7SZ20"/>